<evidence type="ECO:0000313" key="8">
    <source>
        <dbReference type="EMBL" id="SHJ78960.1"/>
    </source>
</evidence>
<dbReference type="Proteomes" id="UP000243547">
    <property type="component" value="Unassembled WGS sequence"/>
</dbReference>
<proteinExistence type="predicted"/>
<dbReference type="InterPro" id="IPR035965">
    <property type="entry name" value="PAS-like_dom_sf"/>
</dbReference>
<dbReference type="SUPFAM" id="SSF55781">
    <property type="entry name" value="GAF domain-like"/>
    <property type="match status" value="1"/>
</dbReference>
<dbReference type="InterPro" id="IPR002078">
    <property type="entry name" value="Sigma_54_int"/>
</dbReference>
<dbReference type="PROSITE" id="PS00675">
    <property type="entry name" value="SIGMA54_INTERACT_1"/>
    <property type="match status" value="1"/>
</dbReference>
<evidence type="ECO:0000256" key="5">
    <source>
        <dbReference type="ARBA" id="ARBA00023163"/>
    </source>
</evidence>
<evidence type="ECO:0000256" key="3">
    <source>
        <dbReference type="ARBA" id="ARBA00023015"/>
    </source>
</evidence>
<dbReference type="InterPro" id="IPR029016">
    <property type="entry name" value="GAF-like_dom_sf"/>
</dbReference>
<keyword evidence="5" id="KW-0804">Transcription</keyword>
<dbReference type="SMART" id="SM00382">
    <property type="entry name" value="AAA"/>
    <property type="match status" value="1"/>
</dbReference>
<dbReference type="InterPro" id="IPR025943">
    <property type="entry name" value="Sigma_54_int_dom_ATP-bd_2"/>
</dbReference>
<dbReference type="Gene3D" id="3.30.450.20">
    <property type="entry name" value="PAS domain"/>
    <property type="match status" value="1"/>
</dbReference>
<protein>
    <submittedName>
        <fullName evidence="8">PAS domain S-box-containing protein</fullName>
    </submittedName>
</protein>
<accession>A0A1M6M6G2</accession>
<dbReference type="InterPro" id="IPR027417">
    <property type="entry name" value="P-loop_NTPase"/>
</dbReference>
<keyword evidence="2" id="KW-0067">ATP-binding</keyword>
<dbReference type="NCBIfam" id="TIGR00229">
    <property type="entry name" value="sensory_box"/>
    <property type="match status" value="1"/>
</dbReference>
<dbReference type="FunFam" id="3.40.50.300:FF:000006">
    <property type="entry name" value="DNA-binding transcriptional regulator NtrC"/>
    <property type="match status" value="1"/>
</dbReference>
<dbReference type="InterPro" id="IPR003018">
    <property type="entry name" value="GAF"/>
</dbReference>
<organism evidence="8 9">
    <name type="scientific">Anaerobranca californiensis DSM 14826</name>
    <dbReference type="NCBI Taxonomy" id="1120989"/>
    <lineage>
        <taxon>Bacteria</taxon>
        <taxon>Bacillati</taxon>
        <taxon>Bacillota</taxon>
        <taxon>Clostridia</taxon>
        <taxon>Eubacteriales</taxon>
        <taxon>Proteinivoracaceae</taxon>
        <taxon>Anaerobranca</taxon>
    </lineage>
</organism>
<evidence type="ECO:0000256" key="4">
    <source>
        <dbReference type="ARBA" id="ARBA00023125"/>
    </source>
</evidence>
<keyword evidence="4" id="KW-0238">DNA-binding</keyword>
<evidence type="ECO:0000313" key="9">
    <source>
        <dbReference type="Proteomes" id="UP000243547"/>
    </source>
</evidence>
<dbReference type="PANTHER" id="PTHR32071:SF57">
    <property type="entry name" value="C4-DICARBOXYLATE TRANSPORT TRANSCRIPTIONAL REGULATORY PROTEIN DCTD"/>
    <property type="match status" value="1"/>
</dbReference>
<evidence type="ECO:0000256" key="2">
    <source>
        <dbReference type="ARBA" id="ARBA00022840"/>
    </source>
</evidence>
<name>A0A1M6M6G2_9FIRM</name>
<evidence type="ECO:0000259" key="6">
    <source>
        <dbReference type="PROSITE" id="PS50045"/>
    </source>
</evidence>
<dbReference type="InterPro" id="IPR000014">
    <property type="entry name" value="PAS"/>
</dbReference>
<dbReference type="InterPro" id="IPR003593">
    <property type="entry name" value="AAA+_ATPase"/>
</dbReference>
<dbReference type="AlphaFoldDB" id="A0A1M6M6G2"/>
<dbReference type="PROSITE" id="PS00676">
    <property type="entry name" value="SIGMA54_INTERACT_2"/>
    <property type="match status" value="1"/>
</dbReference>
<dbReference type="Gene3D" id="1.10.8.60">
    <property type="match status" value="1"/>
</dbReference>
<dbReference type="InterPro" id="IPR058031">
    <property type="entry name" value="AAA_lid_NorR"/>
</dbReference>
<dbReference type="InterPro" id="IPR025662">
    <property type="entry name" value="Sigma_54_int_dom_ATP-bd_1"/>
</dbReference>
<keyword evidence="9" id="KW-1185">Reference proteome</keyword>
<dbReference type="Gene3D" id="3.30.450.40">
    <property type="match status" value="1"/>
</dbReference>
<dbReference type="GO" id="GO:0003677">
    <property type="term" value="F:DNA binding"/>
    <property type="evidence" value="ECO:0007669"/>
    <property type="project" value="UniProtKB-KW"/>
</dbReference>
<keyword evidence="1" id="KW-0547">Nucleotide-binding</keyword>
<sequence>MVKKEYIERSHLRCFNYGVDKERKFSAKIIFGQQLFDRLEKNKTLIEVATPFMEHLYNFVKGSNFFSILTDGEGCILKVIGDEKILQEAYSLKMVPGAFMDEKNIGTNAMGTALAEKKPVQVSGEEHYIKAYHRWTCSAAPIKNPEGEIIGCLDLTGYSPQVHSHTLGMVVAAVKAVENILTKDQATFKLSVVNKYIETIINSIDEGIITIGPKGYLKLLNTKAEKFLGLTSTEAQGKKAKDYIENWDFIEGVLKEKNKITEEEIYIKGKKGKFHCIISGYFIQGKDKPQGYVCIFKEIKTARKLANKMYGKQAVYTFEKIIGRNKGFIKTLEKAKMVADSPSTVLILGESGTGKEVFAQAIHNASSRKDEAFVAINCGAIPKNLIEAELFGYEEGAFTGGKRGGSIGKFELADGGTLFLDEIGEMPLDMQVNLLRVLEEGKFYKLGGNREISVDVRIIAATNKDLKKEVEKGFFRKDLYYRLNVLTIKLPSLIERKDDIPLLVDYFLTIKSLKLNKKPIVLGEEVLQKFMNYHWPGNIR</sequence>
<dbReference type="SUPFAM" id="SSF52540">
    <property type="entry name" value="P-loop containing nucleoside triphosphate hydrolases"/>
    <property type="match status" value="1"/>
</dbReference>
<dbReference type="PANTHER" id="PTHR32071">
    <property type="entry name" value="TRANSCRIPTIONAL REGULATORY PROTEIN"/>
    <property type="match status" value="1"/>
</dbReference>
<dbReference type="Pfam" id="PF01590">
    <property type="entry name" value="GAF"/>
    <property type="match status" value="1"/>
</dbReference>
<keyword evidence="3" id="KW-0805">Transcription regulation</keyword>
<reference evidence="9" key="1">
    <citation type="submission" date="2016-11" db="EMBL/GenBank/DDBJ databases">
        <authorList>
            <person name="Varghese N."/>
            <person name="Submissions S."/>
        </authorList>
    </citation>
    <scope>NUCLEOTIDE SEQUENCE [LARGE SCALE GENOMIC DNA]</scope>
    <source>
        <strain evidence="9">DSM 14826</strain>
    </source>
</reference>
<dbReference type="STRING" id="1120989.SAMN02745227_00679"/>
<dbReference type="Pfam" id="PF13426">
    <property type="entry name" value="PAS_9"/>
    <property type="match status" value="1"/>
</dbReference>
<dbReference type="PROSITE" id="PS50045">
    <property type="entry name" value="SIGMA54_INTERACT_4"/>
    <property type="match status" value="1"/>
</dbReference>
<dbReference type="GO" id="GO:0006355">
    <property type="term" value="P:regulation of DNA-templated transcription"/>
    <property type="evidence" value="ECO:0007669"/>
    <property type="project" value="InterPro"/>
</dbReference>
<dbReference type="SMART" id="SM00091">
    <property type="entry name" value="PAS"/>
    <property type="match status" value="1"/>
</dbReference>
<dbReference type="CDD" id="cd00130">
    <property type="entry name" value="PAS"/>
    <property type="match status" value="1"/>
</dbReference>
<dbReference type="SUPFAM" id="SSF55785">
    <property type="entry name" value="PYP-like sensor domain (PAS domain)"/>
    <property type="match status" value="1"/>
</dbReference>
<dbReference type="Pfam" id="PF25601">
    <property type="entry name" value="AAA_lid_14"/>
    <property type="match status" value="1"/>
</dbReference>
<dbReference type="Gene3D" id="3.40.50.300">
    <property type="entry name" value="P-loop containing nucleotide triphosphate hydrolases"/>
    <property type="match status" value="1"/>
</dbReference>
<evidence type="ECO:0000256" key="1">
    <source>
        <dbReference type="ARBA" id="ARBA00022741"/>
    </source>
</evidence>
<dbReference type="EMBL" id="FRAI01000006">
    <property type="protein sequence ID" value="SHJ78960.1"/>
    <property type="molecule type" value="Genomic_DNA"/>
</dbReference>
<feature type="domain" description="PAS" evidence="7">
    <location>
        <begin position="193"/>
        <end position="238"/>
    </location>
</feature>
<dbReference type="GO" id="GO:0005524">
    <property type="term" value="F:ATP binding"/>
    <property type="evidence" value="ECO:0007669"/>
    <property type="project" value="UniProtKB-KW"/>
</dbReference>
<feature type="domain" description="Sigma-54 factor interaction" evidence="6">
    <location>
        <begin position="321"/>
        <end position="540"/>
    </location>
</feature>
<evidence type="ECO:0000259" key="7">
    <source>
        <dbReference type="PROSITE" id="PS50112"/>
    </source>
</evidence>
<dbReference type="CDD" id="cd00009">
    <property type="entry name" value="AAA"/>
    <property type="match status" value="1"/>
</dbReference>
<gene>
    <name evidence="8" type="ORF">SAMN02745227_00679</name>
</gene>
<dbReference type="PROSITE" id="PS50112">
    <property type="entry name" value="PAS"/>
    <property type="match status" value="1"/>
</dbReference>
<dbReference type="Pfam" id="PF00158">
    <property type="entry name" value="Sigma54_activat"/>
    <property type="match status" value="1"/>
</dbReference>